<feature type="transmembrane region" description="Helical" evidence="5">
    <location>
        <begin position="334"/>
        <end position="352"/>
    </location>
</feature>
<keyword evidence="4 5" id="KW-0472">Membrane</keyword>
<feature type="transmembrane region" description="Helical" evidence="5">
    <location>
        <begin position="144"/>
        <end position="163"/>
    </location>
</feature>
<dbReference type="InterPro" id="IPR049680">
    <property type="entry name" value="FLVCR1-2_SLC49-like"/>
</dbReference>
<organism evidence="6 7">
    <name type="scientific">Plectus sambesii</name>
    <dbReference type="NCBI Taxonomy" id="2011161"/>
    <lineage>
        <taxon>Eukaryota</taxon>
        <taxon>Metazoa</taxon>
        <taxon>Ecdysozoa</taxon>
        <taxon>Nematoda</taxon>
        <taxon>Chromadorea</taxon>
        <taxon>Plectida</taxon>
        <taxon>Plectina</taxon>
        <taxon>Plectoidea</taxon>
        <taxon>Plectidae</taxon>
        <taxon>Plectus</taxon>
    </lineage>
</organism>
<dbReference type="InterPro" id="IPR036259">
    <property type="entry name" value="MFS_trans_sf"/>
</dbReference>
<feature type="transmembrane region" description="Helical" evidence="5">
    <location>
        <begin position="442"/>
        <end position="464"/>
    </location>
</feature>
<reference evidence="7" key="1">
    <citation type="submission" date="2022-11" db="UniProtKB">
        <authorList>
            <consortium name="WormBaseParasite"/>
        </authorList>
    </citation>
    <scope>IDENTIFICATION</scope>
</reference>
<feature type="transmembrane region" description="Helical" evidence="5">
    <location>
        <begin position="89"/>
        <end position="106"/>
    </location>
</feature>
<feature type="transmembrane region" description="Helical" evidence="5">
    <location>
        <begin position="358"/>
        <end position="382"/>
    </location>
</feature>
<dbReference type="Proteomes" id="UP000887566">
    <property type="component" value="Unplaced"/>
</dbReference>
<evidence type="ECO:0000256" key="5">
    <source>
        <dbReference type="SAM" id="Phobius"/>
    </source>
</evidence>
<feature type="transmembrane region" description="Helical" evidence="5">
    <location>
        <begin position="264"/>
        <end position="283"/>
    </location>
</feature>
<feature type="transmembrane region" description="Helical" evidence="5">
    <location>
        <begin position="394"/>
        <end position="415"/>
    </location>
</feature>
<dbReference type="Gene3D" id="1.20.1250.20">
    <property type="entry name" value="MFS general substrate transporter like domains"/>
    <property type="match status" value="2"/>
</dbReference>
<keyword evidence="6" id="KW-1185">Reference proteome</keyword>
<keyword evidence="2 5" id="KW-0812">Transmembrane</keyword>
<accession>A0A914WMH6</accession>
<dbReference type="WBParaSite" id="PSAMB.scaffold4471size14486.g24393.t1">
    <property type="protein sequence ID" value="PSAMB.scaffold4471size14486.g24393.t1"/>
    <property type="gene ID" value="PSAMB.scaffold4471size14486.g24393"/>
</dbReference>
<evidence type="ECO:0000313" key="7">
    <source>
        <dbReference type="WBParaSite" id="PSAMB.scaffold4471size14486.g24393.t1"/>
    </source>
</evidence>
<evidence type="ECO:0000256" key="1">
    <source>
        <dbReference type="ARBA" id="ARBA00004141"/>
    </source>
</evidence>
<sequence>MTEQVNNISLTCNEGAEKRPAFTSEYSTFPATSGSMAEPVTRTYHLRWMYLLISVFIQIGAMQAFIGFAPVANIIDSYYGSGTHDTLDLIFIGVTIPCYVICILLSPTIGLRWLILGCLALTALGNGVRGLSVIDGPSVELKKWILYVGHGIAAAGGPVPMFLPTKVSSAWFPPSQRAISTSINSISSPFGILLINLIVPRIIKKNSDLMELNIIHFALPFASLILAIFTIHRNAPVIPPSLSAADGLNLPLKESLLTCVKSRAYVVLAICAGGGIALFNVLFTLMEKILCIRGYDNDFSGLVTALMIASGLVGATLAGLFVDRTKLFVETLKVALPLACFCGICFSIAAHYPNVELLILASVILFGFFGLAFYGIAIEMTAECTYPVSELTSAGLLGLIGQIESFIILLILGWLTKPATNSDLIHQVCTKNPKEIKDLEDYNYPLIAIAVIGTAIVVFFVPFFRPEYKRMRMEHRRASQDNTPTNVRF</sequence>
<dbReference type="InterPro" id="IPR011701">
    <property type="entry name" value="MFS"/>
</dbReference>
<evidence type="ECO:0000313" key="6">
    <source>
        <dbReference type="Proteomes" id="UP000887566"/>
    </source>
</evidence>
<comment type="subcellular location">
    <subcellularLocation>
        <location evidence="1">Membrane</location>
        <topology evidence="1">Multi-pass membrane protein</topology>
    </subcellularLocation>
</comment>
<feature type="transmembrane region" description="Helical" evidence="5">
    <location>
        <begin position="183"/>
        <end position="202"/>
    </location>
</feature>
<feature type="transmembrane region" description="Helical" evidence="5">
    <location>
        <begin position="48"/>
        <end position="69"/>
    </location>
</feature>
<evidence type="ECO:0000256" key="4">
    <source>
        <dbReference type="ARBA" id="ARBA00023136"/>
    </source>
</evidence>
<dbReference type="PANTHER" id="PTHR10924:SF6">
    <property type="entry name" value="SOLUTE CARRIER FAMILY 49 MEMBER A3"/>
    <property type="match status" value="1"/>
</dbReference>
<dbReference type="GO" id="GO:0016020">
    <property type="term" value="C:membrane"/>
    <property type="evidence" value="ECO:0007669"/>
    <property type="project" value="UniProtKB-SubCell"/>
</dbReference>
<evidence type="ECO:0000256" key="2">
    <source>
        <dbReference type="ARBA" id="ARBA00022692"/>
    </source>
</evidence>
<dbReference type="Pfam" id="PF07690">
    <property type="entry name" value="MFS_1"/>
    <property type="match status" value="1"/>
</dbReference>
<name>A0A914WMH6_9BILA</name>
<proteinExistence type="predicted"/>
<dbReference type="AlphaFoldDB" id="A0A914WMH6"/>
<dbReference type="SUPFAM" id="SSF103473">
    <property type="entry name" value="MFS general substrate transporter"/>
    <property type="match status" value="1"/>
</dbReference>
<dbReference type="GO" id="GO:0022857">
    <property type="term" value="F:transmembrane transporter activity"/>
    <property type="evidence" value="ECO:0007669"/>
    <property type="project" value="InterPro"/>
</dbReference>
<dbReference type="PANTHER" id="PTHR10924">
    <property type="entry name" value="MAJOR FACILITATOR SUPERFAMILY PROTEIN-RELATED"/>
    <property type="match status" value="1"/>
</dbReference>
<feature type="transmembrane region" description="Helical" evidence="5">
    <location>
        <begin position="214"/>
        <end position="231"/>
    </location>
</feature>
<evidence type="ECO:0000256" key="3">
    <source>
        <dbReference type="ARBA" id="ARBA00022989"/>
    </source>
</evidence>
<keyword evidence="3 5" id="KW-1133">Transmembrane helix</keyword>
<feature type="transmembrane region" description="Helical" evidence="5">
    <location>
        <begin position="303"/>
        <end position="322"/>
    </location>
</feature>
<protein>
    <submittedName>
        <fullName evidence="7">Major facilitator superfamily (MFS) profile domain-containing protein</fullName>
    </submittedName>
</protein>